<accession>A0AAQ0HEC3</accession>
<organism evidence="1 2">
    <name type="scientific">Paracoccus versutus</name>
    <name type="common">Thiobacillus versutus</name>
    <dbReference type="NCBI Taxonomy" id="34007"/>
    <lineage>
        <taxon>Bacteria</taxon>
        <taxon>Pseudomonadati</taxon>
        <taxon>Pseudomonadota</taxon>
        <taxon>Alphaproteobacteria</taxon>
        <taxon>Rhodobacterales</taxon>
        <taxon>Paracoccaceae</taxon>
        <taxon>Paracoccus</taxon>
    </lineage>
</organism>
<dbReference type="RefSeq" id="WP_243700273.1">
    <property type="nucleotide sequence ID" value="NZ_CP035284.1"/>
</dbReference>
<keyword evidence="2" id="KW-1185">Reference proteome</keyword>
<sequence length="56" mass="6545">MIELPRHLAQALSAEQQERKRRNMTWQAVQEEVLTRIHDGHWPEGELIPTEAELAT</sequence>
<evidence type="ECO:0000313" key="2">
    <source>
        <dbReference type="Proteomes" id="UP000256794"/>
    </source>
</evidence>
<dbReference type="Gene3D" id="1.10.10.10">
    <property type="entry name" value="Winged helix-like DNA-binding domain superfamily/Winged helix DNA-binding domain"/>
    <property type="match status" value="1"/>
</dbReference>
<dbReference type="Proteomes" id="UP000256794">
    <property type="component" value="Unassembled WGS sequence"/>
</dbReference>
<dbReference type="AlphaFoldDB" id="A0AAQ0HEC3"/>
<comment type="caution">
    <text evidence="1">The sequence shown here is derived from an EMBL/GenBank/DDBJ whole genome shotgun (WGS) entry which is preliminary data.</text>
</comment>
<protein>
    <submittedName>
        <fullName evidence="1">Uncharacterized protein</fullName>
    </submittedName>
</protein>
<dbReference type="EMBL" id="QUMX01000038">
    <property type="protein sequence ID" value="REG34901.1"/>
    <property type="molecule type" value="Genomic_DNA"/>
</dbReference>
<proteinExistence type="predicted"/>
<gene>
    <name evidence="1" type="ORF">ATH84_103824</name>
</gene>
<reference evidence="1 2" key="1">
    <citation type="submission" date="2018-08" db="EMBL/GenBank/DDBJ databases">
        <title>Genomic Encyclopedia of Archaeal and Bacterial Type Strains, Phase II (KMG-II): from individual species to whole genera.</title>
        <authorList>
            <person name="Goeker M."/>
        </authorList>
    </citation>
    <scope>NUCLEOTIDE SEQUENCE [LARGE SCALE GENOMIC DNA]</scope>
    <source>
        <strain evidence="1 2">DSM 582</strain>
    </source>
</reference>
<evidence type="ECO:0000313" key="1">
    <source>
        <dbReference type="EMBL" id="REG34901.1"/>
    </source>
</evidence>
<name>A0AAQ0HEC3_PARVE</name>
<dbReference type="InterPro" id="IPR036388">
    <property type="entry name" value="WH-like_DNA-bd_sf"/>
</dbReference>